<organism evidence="2 3">
    <name type="scientific">candidate division WWE3 bacterium</name>
    <dbReference type="NCBI Taxonomy" id="2053526"/>
    <lineage>
        <taxon>Bacteria</taxon>
        <taxon>Katanobacteria</taxon>
    </lineage>
</organism>
<dbReference type="PANTHER" id="PTHR46957">
    <property type="entry name" value="CYTOKINE RECEPTOR"/>
    <property type="match status" value="1"/>
</dbReference>
<accession>A0A955LGE5</accession>
<dbReference type="SMART" id="SM00060">
    <property type="entry name" value="FN3"/>
    <property type="match status" value="5"/>
</dbReference>
<dbReference type="Gene3D" id="2.60.40.10">
    <property type="entry name" value="Immunoglobulins"/>
    <property type="match status" value="2"/>
</dbReference>
<dbReference type="GO" id="GO:0003993">
    <property type="term" value="F:acid phosphatase activity"/>
    <property type="evidence" value="ECO:0007669"/>
    <property type="project" value="InterPro"/>
</dbReference>
<dbReference type="Gene3D" id="2.60.40.380">
    <property type="entry name" value="Purple acid phosphatase-like, N-terminal"/>
    <property type="match status" value="1"/>
</dbReference>
<reference evidence="2" key="2">
    <citation type="journal article" date="2021" name="Microbiome">
        <title>Successional dynamics and alternative stable states in a saline activated sludge microbial community over 9 years.</title>
        <authorList>
            <person name="Wang Y."/>
            <person name="Ye J."/>
            <person name="Ju F."/>
            <person name="Liu L."/>
            <person name="Boyd J.A."/>
            <person name="Deng Y."/>
            <person name="Parks D.H."/>
            <person name="Jiang X."/>
            <person name="Yin X."/>
            <person name="Woodcroft B.J."/>
            <person name="Tyson G.W."/>
            <person name="Hugenholtz P."/>
            <person name="Polz M.F."/>
            <person name="Zhang T."/>
        </authorList>
    </citation>
    <scope>NUCLEOTIDE SEQUENCE</scope>
    <source>
        <strain evidence="2">HKST-UBA01</strain>
    </source>
</reference>
<dbReference type="InterPro" id="IPR036116">
    <property type="entry name" value="FN3_sf"/>
</dbReference>
<dbReference type="GO" id="GO:0046872">
    <property type="term" value="F:metal ion binding"/>
    <property type="evidence" value="ECO:0007669"/>
    <property type="project" value="InterPro"/>
</dbReference>
<dbReference type="InterPro" id="IPR050713">
    <property type="entry name" value="RTP_Phos/Ushers"/>
</dbReference>
<feature type="domain" description="Fibronectin type-III" evidence="1">
    <location>
        <begin position="250"/>
        <end position="340"/>
    </location>
</feature>
<dbReference type="InterPro" id="IPR013783">
    <property type="entry name" value="Ig-like_fold"/>
</dbReference>
<gene>
    <name evidence="2" type="ORF">KC571_01930</name>
</gene>
<dbReference type="Proteomes" id="UP000701698">
    <property type="component" value="Unassembled WGS sequence"/>
</dbReference>
<dbReference type="InterPro" id="IPR015914">
    <property type="entry name" value="PAPs_N"/>
</dbReference>
<dbReference type="SUPFAM" id="SSF49265">
    <property type="entry name" value="Fibronectin type III"/>
    <property type="match status" value="3"/>
</dbReference>
<name>A0A955LGE5_UNCKA</name>
<dbReference type="Pfam" id="PF16656">
    <property type="entry name" value="Pur_ac_phosph_N"/>
    <property type="match status" value="1"/>
</dbReference>
<dbReference type="PANTHER" id="PTHR46957:SF3">
    <property type="entry name" value="CYTOKINE RECEPTOR"/>
    <property type="match status" value="1"/>
</dbReference>
<dbReference type="EMBL" id="JAGQKX010000036">
    <property type="protein sequence ID" value="MCA9390137.1"/>
    <property type="molecule type" value="Genomic_DNA"/>
</dbReference>
<proteinExistence type="predicted"/>
<dbReference type="PROSITE" id="PS50853">
    <property type="entry name" value="FN3"/>
    <property type="match status" value="3"/>
</dbReference>
<dbReference type="GO" id="GO:0016020">
    <property type="term" value="C:membrane"/>
    <property type="evidence" value="ECO:0007669"/>
    <property type="project" value="UniProtKB-SubCell"/>
</dbReference>
<dbReference type="AlphaFoldDB" id="A0A955LGE5"/>
<reference evidence="2" key="1">
    <citation type="submission" date="2020-04" db="EMBL/GenBank/DDBJ databases">
        <authorList>
            <person name="Zhang T."/>
        </authorList>
    </citation>
    <scope>NUCLEOTIDE SEQUENCE</scope>
    <source>
        <strain evidence="2">HKST-UBA01</strain>
    </source>
</reference>
<sequence>SVGENTFYIRTWDNACNVSSTYVTAILKYNADAPSAPQNLVATPTSNSINSFSFSWDIPNDFQGAESGLSYCYTINTQPSASTCTFTSNNSLSADAYATQPQVNTFYLVTKDEAGNINYSDYASVDFTADTLAPGLPRNIDVSDVSIKNTENWKLAISWDEPENVGSGPGDAEVDHYAVYRSIEATSCSDSFSDFNEIGSIAGTTYVDTNLDQQNYYYCVKACDSTNNCSATSETSTGYPDGKFTEPAELIAQPTISGLTTKKATISWATDRTSDSKIAFGTESETYFEEEPSNSDQVIEHSITLNNLNPGTTYYYVAKWTDEDGNTGISDELLFTTDPAPTVKDVTISSIGLNNAVIKYTTVSATKAKIYYGPTTAFGGASETTTSPAESTYTTILDSLTDGTKYNFKINTFDTDGYEYEGTILDFTTIARPQISDVRVQQIVGTAQTAILVTWNSNTEISSIVDYYPTDTPTANRTEVDVNRVSGEHRSIVSGLLAQTPYSLVVRGIDGYGNEATSDIQSFTTATDTRPPKITNLKVDSSVVSTEGSQPSAQVVVTWDTDEPTTSQIEFAEGTGTTYSQKTLEDSNLTSNHLVVISGLSPSKVYHLRAVSQDSAGNIGTSVDTVTITPKATTNALDLVIGNLREVFGFLGDL</sequence>
<protein>
    <submittedName>
        <fullName evidence="2">Fibronectin type III domain-containing protein</fullName>
    </submittedName>
</protein>
<evidence type="ECO:0000313" key="2">
    <source>
        <dbReference type="EMBL" id="MCA9390137.1"/>
    </source>
</evidence>
<dbReference type="InterPro" id="IPR003961">
    <property type="entry name" value="FN3_dom"/>
</dbReference>
<feature type="domain" description="Fibronectin type-III" evidence="1">
    <location>
        <begin position="539"/>
        <end position="633"/>
    </location>
</feature>
<evidence type="ECO:0000313" key="3">
    <source>
        <dbReference type="Proteomes" id="UP000701698"/>
    </source>
</evidence>
<comment type="caution">
    <text evidence="2">The sequence shown here is derived from an EMBL/GenBank/DDBJ whole genome shotgun (WGS) entry which is preliminary data.</text>
</comment>
<evidence type="ECO:0000259" key="1">
    <source>
        <dbReference type="PROSITE" id="PS50853"/>
    </source>
</evidence>
<feature type="domain" description="Fibronectin type-III" evidence="1">
    <location>
        <begin position="434"/>
        <end position="528"/>
    </location>
</feature>
<feature type="non-terminal residue" evidence="2">
    <location>
        <position position="1"/>
    </location>
</feature>